<evidence type="ECO:0000313" key="3">
    <source>
        <dbReference type="Proteomes" id="UP001454036"/>
    </source>
</evidence>
<proteinExistence type="predicted"/>
<keyword evidence="3" id="KW-1185">Reference proteome</keyword>
<evidence type="ECO:0000256" key="1">
    <source>
        <dbReference type="SAM" id="MobiDB-lite"/>
    </source>
</evidence>
<comment type="caution">
    <text evidence="2">The sequence shown here is derived from an EMBL/GenBank/DDBJ whole genome shotgun (WGS) entry which is preliminary data.</text>
</comment>
<protein>
    <submittedName>
        <fullName evidence="2">Uncharacterized protein</fullName>
    </submittedName>
</protein>
<dbReference type="Proteomes" id="UP001454036">
    <property type="component" value="Unassembled WGS sequence"/>
</dbReference>
<organism evidence="2 3">
    <name type="scientific">Lithospermum erythrorhizon</name>
    <name type="common">Purple gromwell</name>
    <name type="synonym">Lithospermum officinale var. erythrorhizon</name>
    <dbReference type="NCBI Taxonomy" id="34254"/>
    <lineage>
        <taxon>Eukaryota</taxon>
        <taxon>Viridiplantae</taxon>
        <taxon>Streptophyta</taxon>
        <taxon>Embryophyta</taxon>
        <taxon>Tracheophyta</taxon>
        <taxon>Spermatophyta</taxon>
        <taxon>Magnoliopsida</taxon>
        <taxon>eudicotyledons</taxon>
        <taxon>Gunneridae</taxon>
        <taxon>Pentapetalae</taxon>
        <taxon>asterids</taxon>
        <taxon>lamiids</taxon>
        <taxon>Boraginales</taxon>
        <taxon>Boraginaceae</taxon>
        <taxon>Boraginoideae</taxon>
        <taxon>Lithospermeae</taxon>
        <taxon>Lithospermum</taxon>
    </lineage>
</organism>
<feature type="region of interest" description="Disordered" evidence="1">
    <location>
        <begin position="47"/>
        <end position="66"/>
    </location>
</feature>
<feature type="compositionally biased region" description="Low complexity" evidence="1">
    <location>
        <begin position="47"/>
        <end position="56"/>
    </location>
</feature>
<evidence type="ECO:0000313" key="2">
    <source>
        <dbReference type="EMBL" id="GAA0152588.1"/>
    </source>
</evidence>
<reference evidence="2 3" key="1">
    <citation type="submission" date="2024-01" db="EMBL/GenBank/DDBJ databases">
        <title>The complete chloroplast genome sequence of Lithospermum erythrorhizon: insights into the phylogenetic relationship among Boraginaceae species and the maternal lineages of purple gromwells.</title>
        <authorList>
            <person name="Okada T."/>
            <person name="Watanabe K."/>
        </authorList>
    </citation>
    <scope>NUCLEOTIDE SEQUENCE [LARGE SCALE GENOMIC DNA]</scope>
</reference>
<dbReference type="EMBL" id="BAABME010002010">
    <property type="protein sequence ID" value="GAA0152588.1"/>
    <property type="molecule type" value="Genomic_DNA"/>
</dbReference>
<dbReference type="AlphaFoldDB" id="A0AAV3PMT1"/>
<sequence>MKTLNLQLERMMRNLRMMNAGNSKFHEILQIGQTPGDVSDICYGYQGEGTQTGQRQVPPGQDRSQTRPVYLEQGQKNQKWTYVRQQSHYGIASTSGGKEDTK</sequence>
<accession>A0AAV3PMT1</accession>
<name>A0AAV3PMT1_LITER</name>
<gene>
    <name evidence="2" type="ORF">LIER_11030</name>
</gene>